<name>A0A2V4VLN2_PAEBA</name>
<sequence length="59" mass="6432">MKKGLSIVFYPLLWLLGAFSIIGGNGASMTELVLFGKDIARESGNDGQAIYDQIERRNG</sequence>
<dbReference type="OrthoDB" id="2652547at2"/>
<dbReference type="RefSeq" id="WP_110898473.1">
    <property type="nucleotide sequence ID" value="NZ_CP054614.1"/>
</dbReference>
<dbReference type="AlphaFoldDB" id="A0A2V4VLN2"/>
<organism evidence="1 3">
    <name type="scientific">Paenibacillus barcinonensis</name>
    <dbReference type="NCBI Taxonomy" id="198119"/>
    <lineage>
        <taxon>Bacteria</taxon>
        <taxon>Bacillati</taxon>
        <taxon>Bacillota</taxon>
        <taxon>Bacilli</taxon>
        <taxon>Bacillales</taxon>
        <taxon>Paenibacillaceae</taxon>
        <taxon>Paenibacillus</taxon>
    </lineage>
</organism>
<proteinExistence type="predicted"/>
<evidence type="ECO:0000313" key="4">
    <source>
        <dbReference type="Proteomes" id="UP000509327"/>
    </source>
</evidence>
<dbReference type="Proteomes" id="UP000247790">
    <property type="component" value="Unassembled WGS sequence"/>
</dbReference>
<dbReference type="EMBL" id="CP054614">
    <property type="protein sequence ID" value="QKS56277.1"/>
    <property type="molecule type" value="Genomic_DNA"/>
</dbReference>
<dbReference type="EMBL" id="QJSW01000017">
    <property type="protein sequence ID" value="PYE45700.1"/>
    <property type="molecule type" value="Genomic_DNA"/>
</dbReference>
<gene>
    <name evidence="1" type="ORF">DFQ00_11744</name>
    <name evidence="2" type="ORF">HUB98_07930</name>
</gene>
<keyword evidence="4" id="KW-1185">Reference proteome</keyword>
<accession>A0A2V4VLN2</accession>
<protein>
    <submittedName>
        <fullName evidence="1">Uncharacterized protein</fullName>
    </submittedName>
</protein>
<evidence type="ECO:0000313" key="2">
    <source>
        <dbReference type="EMBL" id="QKS56277.1"/>
    </source>
</evidence>
<evidence type="ECO:0000313" key="3">
    <source>
        <dbReference type="Proteomes" id="UP000247790"/>
    </source>
</evidence>
<reference evidence="2 4" key="2">
    <citation type="submission" date="2020-06" db="EMBL/GenBank/DDBJ databases">
        <title>Complete genome of Paenibacillus barcinonensis KACC11450.</title>
        <authorList>
            <person name="Kim M."/>
            <person name="Park Y.-J."/>
            <person name="Shin J.-H."/>
        </authorList>
    </citation>
    <scope>NUCLEOTIDE SEQUENCE [LARGE SCALE GENOMIC DNA]</scope>
    <source>
        <strain evidence="2 4">KACC11450</strain>
    </source>
</reference>
<evidence type="ECO:0000313" key="1">
    <source>
        <dbReference type="EMBL" id="PYE45700.1"/>
    </source>
</evidence>
<dbReference type="Proteomes" id="UP000509327">
    <property type="component" value="Chromosome"/>
</dbReference>
<reference evidence="1 3" key="1">
    <citation type="submission" date="2018-06" db="EMBL/GenBank/DDBJ databases">
        <title>Genomic Encyclopedia of Type Strains, Phase III (KMG-III): the genomes of soil and plant-associated and newly described type strains.</title>
        <authorList>
            <person name="Whitman W."/>
        </authorList>
    </citation>
    <scope>NUCLEOTIDE SEQUENCE [LARGE SCALE GENOMIC DNA]</scope>
    <source>
        <strain evidence="1 3">CECT 7022</strain>
    </source>
</reference>